<dbReference type="AlphaFoldDB" id="A0A1V9X0R4"/>
<dbReference type="Gene3D" id="3.30.710.10">
    <property type="entry name" value="Potassium Channel Kv1.1, Chain A"/>
    <property type="match status" value="1"/>
</dbReference>
<proteinExistence type="predicted"/>
<evidence type="ECO:0008006" key="4">
    <source>
        <dbReference type="Google" id="ProtNLM"/>
    </source>
</evidence>
<feature type="non-terminal residue" evidence="2">
    <location>
        <position position="1"/>
    </location>
</feature>
<feature type="region of interest" description="Disordered" evidence="1">
    <location>
        <begin position="291"/>
        <end position="431"/>
    </location>
</feature>
<dbReference type="InterPro" id="IPR011333">
    <property type="entry name" value="SKP1/BTB/POZ_sf"/>
</dbReference>
<reference evidence="2 3" key="1">
    <citation type="journal article" date="2017" name="Gigascience">
        <title>Draft genome of the honey bee ectoparasitic mite, Tropilaelaps mercedesae, is shaped by the parasitic life history.</title>
        <authorList>
            <person name="Dong X."/>
            <person name="Armstrong S.D."/>
            <person name="Xia D."/>
            <person name="Makepeace B.L."/>
            <person name="Darby A.C."/>
            <person name="Kadowaki T."/>
        </authorList>
    </citation>
    <scope>NUCLEOTIDE SEQUENCE [LARGE SCALE GENOMIC DNA]</scope>
    <source>
        <strain evidence="2">Wuxi-XJTLU</strain>
    </source>
</reference>
<feature type="compositionally biased region" description="Basic residues" evidence="1">
    <location>
        <begin position="366"/>
        <end position="399"/>
    </location>
</feature>
<protein>
    <recommendedName>
        <fullName evidence="4">BTB domain-containing protein</fullName>
    </recommendedName>
</protein>
<dbReference type="SUPFAM" id="SSF54695">
    <property type="entry name" value="POZ domain"/>
    <property type="match status" value="1"/>
</dbReference>
<dbReference type="EMBL" id="MNPL01030268">
    <property type="protein sequence ID" value="OQR67018.1"/>
    <property type="molecule type" value="Genomic_DNA"/>
</dbReference>
<feature type="compositionally biased region" description="Polar residues" evidence="1">
    <location>
        <begin position="400"/>
        <end position="413"/>
    </location>
</feature>
<dbReference type="Proteomes" id="UP000192247">
    <property type="component" value="Unassembled WGS sequence"/>
</dbReference>
<dbReference type="InParanoid" id="A0A1V9X0R4"/>
<evidence type="ECO:0000313" key="3">
    <source>
        <dbReference type="Proteomes" id="UP000192247"/>
    </source>
</evidence>
<keyword evidence="3" id="KW-1185">Reference proteome</keyword>
<organism evidence="2 3">
    <name type="scientific">Tropilaelaps mercedesae</name>
    <dbReference type="NCBI Taxonomy" id="418985"/>
    <lineage>
        <taxon>Eukaryota</taxon>
        <taxon>Metazoa</taxon>
        <taxon>Ecdysozoa</taxon>
        <taxon>Arthropoda</taxon>
        <taxon>Chelicerata</taxon>
        <taxon>Arachnida</taxon>
        <taxon>Acari</taxon>
        <taxon>Parasitiformes</taxon>
        <taxon>Mesostigmata</taxon>
        <taxon>Gamasina</taxon>
        <taxon>Dermanyssoidea</taxon>
        <taxon>Laelapidae</taxon>
        <taxon>Tropilaelaps</taxon>
    </lineage>
</organism>
<accession>A0A1V9X0R4</accession>
<evidence type="ECO:0000256" key="1">
    <source>
        <dbReference type="SAM" id="MobiDB-lite"/>
    </source>
</evidence>
<evidence type="ECO:0000313" key="2">
    <source>
        <dbReference type="EMBL" id="OQR67018.1"/>
    </source>
</evidence>
<feature type="region of interest" description="Disordered" evidence="1">
    <location>
        <begin position="466"/>
        <end position="489"/>
    </location>
</feature>
<sequence length="489" mass="55030">LNFACILRVLGSYIFSRTEVARREETSRRQERRSITLVRAGKQEFVVPTELLRKSCPALKLNSPKEEEGTVTHVDLSGVDEAAFEIVAQYFRTGELPELTIQNVIDVYCSASDLGIGQLEKKCWKHVFRLMSPEEQSLILFAEMEKSDWNINDKKVIMEHLCRRLKQVVNTSSYLQLNITQVPTKVSTTRSERSSTVLNGGRTTCQTQTKNNLHRTNRTDLTGSPSRKDVPIGHRTAKAKQAKHRHTKQITLPRHMYVNQPIRKGEVVTDGVRVKEKTSVLKSVEGKIKRLVKPGTSRTRSKNPSKGSNLKVSAPPPMKADVPKKASARTGFSKRPTSPKASPRRQRHSAGEFCLSTDGNEGSWKNRPRRSTSASRRPHNKRTGRIRHPCGHCKFHNKSSNRVQNRWSPSQVTDIPKSTRAPPPSMESPNRSVRLNVRMPRCKHCANSSSKRRTVTANDVSHVPMALSNTSENSSGELGSSNVENTWHD</sequence>
<feature type="compositionally biased region" description="Low complexity" evidence="1">
    <location>
        <begin position="467"/>
        <end position="481"/>
    </location>
</feature>
<dbReference type="OrthoDB" id="6350321at2759"/>
<feature type="compositionally biased region" description="Polar residues" evidence="1">
    <location>
        <begin position="296"/>
        <end position="311"/>
    </location>
</feature>
<name>A0A1V9X0R4_9ACAR</name>
<comment type="caution">
    <text evidence="2">The sequence shown here is derived from an EMBL/GenBank/DDBJ whole genome shotgun (WGS) entry which is preliminary data.</text>
</comment>
<gene>
    <name evidence="2" type="ORF">BIW11_04867</name>
</gene>